<dbReference type="EMBL" id="GBRH01168062">
    <property type="protein sequence ID" value="JAE29834.1"/>
    <property type="molecule type" value="Transcribed_RNA"/>
</dbReference>
<name>A0A0A9H209_ARUDO</name>
<accession>A0A0A9H209</accession>
<sequence length="74" mass="8723">MIYFFCAYLSLSGCKIQHVLHITLIINKCRLLQLQFQIQVGSLLWQLRSLLWLAKKSFHTVLKVLVLYMARLKS</sequence>
<reference evidence="1" key="1">
    <citation type="submission" date="2014-09" db="EMBL/GenBank/DDBJ databases">
        <authorList>
            <person name="Magalhaes I.L.F."/>
            <person name="Oliveira U."/>
            <person name="Santos F.R."/>
            <person name="Vidigal T.H.D.A."/>
            <person name="Brescovit A.D."/>
            <person name="Santos A.J."/>
        </authorList>
    </citation>
    <scope>NUCLEOTIDE SEQUENCE</scope>
    <source>
        <tissue evidence="1">Shoot tissue taken approximately 20 cm above the soil surface</tissue>
    </source>
</reference>
<dbReference type="AlphaFoldDB" id="A0A0A9H209"/>
<organism evidence="1">
    <name type="scientific">Arundo donax</name>
    <name type="common">Giant reed</name>
    <name type="synonym">Donax arundinaceus</name>
    <dbReference type="NCBI Taxonomy" id="35708"/>
    <lineage>
        <taxon>Eukaryota</taxon>
        <taxon>Viridiplantae</taxon>
        <taxon>Streptophyta</taxon>
        <taxon>Embryophyta</taxon>
        <taxon>Tracheophyta</taxon>
        <taxon>Spermatophyta</taxon>
        <taxon>Magnoliopsida</taxon>
        <taxon>Liliopsida</taxon>
        <taxon>Poales</taxon>
        <taxon>Poaceae</taxon>
        <taxon>PACMAD clade</taxon>
        <taxon>Arundinoideae</taxon>
        <taxon>Arundineae</taxon>
        <taxon>Arundo</taxon>
    </lineage>
</organism>
<proteinExistence type="predicted"/>
<evidence type="ECO:0000313" key="1">
    <source>
        <dbReference type="EMBL" id="JAE29834.1"/>
    </source>
</evidence>
<reference evidence="1" key="2">
    <citation type="journal article" date="2015" name="Data Brief">
        <title>Shoot transcriptome of the giant reed, Arundo donax.</title>
        <authorList>
            <person name="Barrero R.A."/>
            <person name="Guerrero F.D."/>
            <person name="Moolhuijzen P."/>
            <person name="Goolsby J.A."/>
            <person name="Tidwell J."/>
            <person name="Bellgard S.E."/>
            <person name="Bellgard M.I."/>
        </authorList>
    </citation>
    <scope>NUCLEOTIDE SEQUENCE</scope>
    <source>
        <tissue evidence="1">Shoot tissue taken approximately 20 cm above the soil surface</tissue>
    </source>
</reference>
<protein>
    <submittedName>
        <fullName evidence="1">Uncharacterized protein</fullName>
    </submittedName>
</protein>